<evidence type="ECO:0000256" key="6">
    <source>
        <dbReference type="ARBA" id="ARBA00018587"/>
    </source>
</evidence>
<evidence type="ECO:0000256" key="12">
    <source>
        <dbReference type="ARBA" id="ARBA00022842"/>
    </source>
</evidence>
<dbReference type="SUPFAM" id="SSF51621">
    <property type="entry name" value="Phosphoenolpyruvate/pyruvate domain"/>
    <property type="match status" value="1"/>
</dbReference>
<dbReference type="GO" id="GO:0030955">
    <property type="term" value="F:potassium ion binding"/>
    <property type="evidence" value="ECO:0007669"/>
    <property type="project" value="UniProtKB-UniRule"/>
</dbReference>
<evidence type="ECO:0000256" key="2">
    <source>
        <dbReference type="ARBA" id="ARBA00001958"/>
    </source>
</evidence>
<dbReference type="PRINTS" id="PR01050">
    <property type="entry name" value="PYRUVTKNASE"/>
</dbReference>
<evidence type="ECO:0000256" key="7">
    <source>
        <dbReference type="ARBA" id="ARBA00022679"/>
    </source>
</evidence>
<keyword evidence="11" id="KW-0067">ATP-binding</keyword>
<dbReference type="OrthoDB" id="9812123at2"/>
<name>A0A1I2HZR0_9BACT</name>
<evidence type="ECO:0000259" key="17">
    <source>
        <dbReference type="Pfam" id="PF00224"/>
    </source>
</evidence>
<dbReference type="InterPro" id="IPR036918">
    <property type="entry name" value="Pyrv_Knase_C_sf"/>
</dbReference>
<dbReference type="SUPFAM" id="SSF50800">
    <property type="entry name" value="PK beta-barrel domain-like"/>
    <property type="match status" value="1"/>
</dbReference>
<keyword evidence="13 16" id="KW-0324">Glycolysis</keyword>
<dbReference type="InterPro" id="IPR011037">
    <property type="entry name" value="Pyrv_Knase-like_insert_dom_sf"/>
</dbReference>
<evidence type="ECO:0000256" key="16">
    <source>
        <dbReference type="RuleBase" id="RU000504"/>
    </source>
</evidence>
<dbReference type="GO" id="GO:0004743">
    <property type="term" value="F:pyruvate kinase activity"/>
    <property type="evidence" value="ECO:0007669"/>
    <property type="project" value="UniProtKB-UniRule"/>
</dbReference>
<keyword evidence="12 16" id="KW-0460">Magnesium</keyword>
<comment type="similarity">
    <text evidence="4 16">Belongs to the pyruvate kinase family.</text>
</comment>
<dbReference type="Gene3D" id="3.40.1380.20">
    <property type="entry name" value="Pyruvate kinase, C-terminal domain"/>
    <property type="match status" value="1"/>
</dbReference>
<dbReference type="NCBIfam" id="NF004491">
    <property type="entry name" value="PRK05826.1"/>
    <property type="match status" value="1"/>
</dbReference>
<dbReference type="GO" id="GO:0016301">
    <property type="term" value="F:kinase activity"/>
    <property type="evidence" value="ECO:0007669"/>
    <property type="project" value="UniProtKB-KW"/>
</dbReference>
<dbReference type="Gene3D" id="2.40.33.10">
    <property type="entry name" value="PK beta-barrel domain-like"/>
    <property type="match status" value="1"/>
</dbReference>
<evidence type="ECO:0000256" key="5">
    <source>
        <dbReference type="ARBA" id="ARBA00012142"/>
    </source>
</evidence>
<keyword evidence="9" id="KW-0547">Nucleotide-binding</keyword>
<evidence type="ECO:0000259" key="18">
    <source>
        <dbReference type="Pfam" id="PF02887"/>
    </source>
</evidence>
<reference evidence="19 20" key="1">
    <citation type="submission" date="2016-10" db="EMBL/GenBank/DDBJ databases">
        <authorList>
            <person name="de Groot N.N."/>
        </authorList>
    </citation>
    <scope>NUCLEOTIDE SEQUENCE [LARGE SCALE GENOMIC DNA]</scope>
    <source>
        <strain>GEY</strain>
        <strain evidence="20">DSM 9560</strain>
    </source>
</reference>
<dbReference type="Proteomes" id="UP000199513">
    <property type="component" value="Unassembled WGS sequence"/>
</dbReference>
<dbReference type="PANTHER" id="PTHR11817">
    <property type="entry name" value="PYRUVATE KINASE"/>
    <property type="match status" value="1"/>
</dbReference>
<evidence type="ECO:0000256" key="13">
    <source>
        <dbReference type="ARBA" id="ARBA00023152"/>
    </source>
</evidence>
<dbReference type="Gene3D" id="3.20.20.60">
    <property type="entry name" value="Phosphoenolpyruvate-binding domains"/>
    <property type="match status" value="1"/>
</dbReference>
<dbReference type="InterPro" id="IPR001697">
    <property type="entry name" value="Pyr_Knase"/>
</dbReference>
<dbReference type="InterPro" id="IPR015793">
    <property type="entry name" value="Pyrv_Knase_brl"/>
</dbReference>
<evidence type="ECO:0000256" key="15">
    <source>
        <dbReference type="NCBIfam" id="TIGR01064"/>
    </source>
</evidence>
<feature type="domain" description="Pyruvate kinase C-terminal" evidence="18">
    <location>
        <begin position="360"/>
        <end position="470"/>
    </location>
</feature>
<feature type="domain" description="Pyruvate kinase barrel" evidence="17">
    <location>
        <begin position="7"/>
        <end position="326"/>
    </location>
</feature>
<keyword evidence="8" id="KW-0479">Metal-binding</keyword>
<dbReference type="FunFam" id="2.40.33.10:FF:000001">
    <property type="entry name" value="Pyruvate kinase"/>
    <property type="match status" value="1"/>
</dbReference>
<dbReference type="SUPFAM" id="SSF52935">
    <property type="entry name" value="PK C-terminal domain-like"/>
    <property type="match status" value="1"/>
</dbReference>
<dbReference type="EMBL" id="FONY01000027">
    <property type="protein sequence ID" value="SFF34928.1"/>
    <property type="molecule type" value="Genomic_DNA"/>
</dbReference>
<evidence type="ECO:0000256" key="14">
    <source>
        <dbReference type="ARBA" id="ARBA00023317"/>
    </source>
</evidence>
<sequence>MLNKLHNRTKIVATVGPASNSKEKLLELMIAGVDVFRLNFSHGTHEEHQKVINHIRELNAKFGGNVAILQDLQGPKIRLREIEGGSITVAKDETVVIAYEKEVGTREKLTSTYDLAQDVKPGEPILIDDGNIELRVTAVEGNRVITKVVYGGVIKPKKGINLPNTNVSEPSLTKKDREDLAFGLQNEVDWIALSFVRQATDILELKQIIKDSGKNSKVIAKIETPTALKNIDSIIEATDGVMVARGDLGVEIPLEEVPIEQKRWVRRCNVAAKPVIVATQMMESMINNPRPTRAEAGDVANAVIDGADAVMLSAETASGHYPVETIQNMVRIIHSAERHPDIYNRNYHLDKNSPNFYAQSLVSHACKLAKEVGAKAIIGITQSGSSAFRLSSYRSESQTFIFTNNMSLVTTLNLLWGVKCFYYDNFVSTNQTFEEVEKILVNAGHLQKGDIYINMASIPMKEKKKTNMLKLSWVE</sequence>
<dbReference type="NCBIfam" id="TIGR01064">
    <property type="entry name" value="pyruv_kin"/>
    <property type="match status" value="1"/>
</dbReference>
<comment type="cofactor">
    <cofactor evidence="1">
        <name>Mg(2+)</name>
        <dbReference type="ChEBI" id="CHEBI:18420"/>
    </cofactor>
</comment>
<evidence type="ECO:0000256" key="3">
    <source>
        <dbReference type="ARBA" id="ARBA00004997"/>
    </source>
</evidence>
<evidence type="ECO:0000256" key="11">
    <source>
        <dbReference type="ARBA" id="ARBA00022840"/>
    </source>
</evidence>
<dbReference type="UniPathway" id="UPA00109">
    <property type="reaction ID" value="UER00188"/>
</dbReference>
<keyword evidence="7 16" id="KW-0808">Transferase</keyword>
<comment type="cofactor">
    <cofactor evidence="2">
        <name>K(+)</name>
        <dbReference type="ChEBI" id="CHEBI:29103"/>
    </cofactor>
</comment>
<proteinExistence type="inferred from homology"/>
<dbReference type="NCBIfam" id="NF004978">
    <property type="entry name" value="PRK06354.1"/>
    <property type="match status" value="1"/>
</dbReference>
<dbReference type="InterPro" id="IPR040442">
    <property type="entry name" value="Pyrv_kinase-like_dom_sf"/>
</dbReference>
<dbReference type="AlphaFoldDB" id="A0A1I2HZR0"/>
<dbReference type="InterPro" id="IPR015806">
    <property type="entry name" value="Pyrv_Knase_insert_dom_sf"/>
</dbReference>
<dbReference type="GO" id="GO:0005524">
    <property type="term" value="F:ATP binding"/>
    <property type="evidence" value="ECO:0007669"/>
    <property type="project" value="UniProtKB-KW"/>
</dbReference>
<keyword evidence="20" id="KW-1185">Reference proteome</keyword>
<gene>
    <name evidence="19" type="ORF">SAMN04488541_102757</name>
</gene>
<accession>A0A1I2HZR0</accession>
<dbReference type="InterPro" id="IPR015795">
    <property type="entry name" value="Pyrv_Knase_C"/>
</dbReference>
<comment type="catalytic activity">
    <reaction evidence="16">
        <text>pyruvate + ATP = phosphoenolpyruvate + ADP + H(+)</text>
        <dbReference type="Rhea" id="RHEA:18157"/>
        <dbReference type="ChEBI" id="CHEBI:15361"/>
        <dbReference type="ChEBI" id="CHEBI:15378"/>
        <dbReference type="ChEBI" id="CHEBI:30616"/>
        <dbReference type="ChEBI" id="CHEBI:58702"/>
        <dbReference type="ChEBI" id="CHEBI:456216"/>
        <dbReference type="EC" id="2.7.1.40"/>
    </reaction>
</comment>
<evidence type="ECO:0000256" key="4">
    <source>
        <dbReference type="ARBA" id="ARBA00008663"/>
    </source>
</evidence>
<evidence type="ECO:0000256" key="9">
    <source>
        <dbReference type="ARBA" id="ARBA00022741"/>
    </source>
</evidence>
<dbReference type="GO" id="GO:0000287">
    <property type="term" value="F:magnesium ion binding"/>
    <property type="evidence" value="ECO:0007669"/>
    <property type="project" value="UniProtKB-UniRule"/>
</dbReference>
<comment type="pathway">
    <text evidence="3 16">Carbohydrate degradation; glycolysis; pyruvate from D-glyceraldehyde 3-phosphate: step 5/5.</text>
</comment>
<evidence type="ECO:0000256" key="1">
    <source>
        <dbReference type="ARBA" id="ARBA00001946"/>
    </source>
</evidence>
<evidence type="ECO:0000256" key="8">
    <source>
        <dbReference type="ARBA" id="ARBA00022723"/>
    </source>
</evidence>
<dbReference type="RefSeq" id="WP_091548046.1">
    <property type="nucleotide sequence ID" value="NZ_FONY01000027.1"/>
</dbReference>
<evidence type="ECO:0000313" key="20">
    <source>
        <dbReference type="Proteomes" id="UP000199513"/>
    </source>
</evidence>
<dbReference type="EC" id="2.7.1.40" evidence="5 15"/>
<dbReference type="InterPro" id="IPR015813">
    <property type="entry name" value="Pyrv/PenolPyrv_kinase-like_dom"/>
</dbReference>
<organism evidence="19 20">
    <name type="scientific">Thermoflexibacter ruber</name>
    <dbReference type="NCBI Taxonomy" id="1003"/>
    <lineage>
        <taxon>Bacteria</taxon>
        <taxon>Pseudomonadati</taxon>
        <taxon>Bacteroidota</taxon>
        <taxon>Cytophagia</taxon>
        <taxon>Cytophagales</taxon>
        <taxon>Thermoflexibacteraceae</taxon>
        <taxon>Thermoflexibacter</taxon>
    </lineage>
</organism>
<evidence type="ECO:0000313" key="19">
    <source>
        <dbReference type="EMBL" id="SFF34928.1"/>
    </source>
</evidence>
<dbReference type="STRING" id="1003.SAMN04488541_102757"/>
<keyword evidence="14 19" id="KW-0670">Pyruvate</keyword>
<dbReference type="Pfam" id="PF02887">
    <property type="entry name" value="PK_C"/>
    <property type="match status" value="1"/>
</dbReference>
<keyword evidence="10 16" id="KW-0418">Kinase</keyword>
<evidence type="ECO:0000256" key="10">
    <source>
        <dbReference type="ARBA" id="ARBA00022777"/>
    </source>
</evidence>
<dbReference type="FunFam" id="3.20.20.60:FF:000025">
    <property type="entry name" value="Pyruvate kinase"/>
    <property type="match status" value="1"/>
</dbReference>
<protein>
    <recommendedName>
        <fullName evidence="6 15">Pyruvate kinase</fullName>
        <ecNumber evidence="5 15">2.7.1.40</ecNumber>
    </recommendedName>
</protein>
<dbReference type="Pfam" id="PF00224">
    <property type="entry name" value="PK"/>
    <property type="match status" value="1"/>
</dbReference>